<keyword evidence="5" id="KW-1133">Transmembrane helix</keyword>
<comment type="subcellular location">
    <subcellularLocation>
        <location evidence="1">Cell membrane</location>
        <topology evidence="1">Single-pass membrane protein</topology>
    </subcellularLocation>
    <subcellularLocation>
        <location evidence="7">Cell membrane</location>
        <topology evidence="7">Single-pass type II membrane protein</topology>
    </subcellularLocation>
</comment>
<keyword evidence="3" id="KW-1003">Cell membrane</keyword>
<evidence type="ECO:0000256" key="2">
    <source>
        <dbReference type="ARBA" id="ARBA00005811"/>
    </source>
</evidence>
<protein>
    <submittedName>
        <fullName evidence="8">Biopolymer transport protein ExbD/TolR</fullName>
    </submittedName>
</protein>
<evidence type="ECO:0000256" key="1">
    <source>
        <dbReference type="ARBA" id="ARBA00004162"/>
    </source>
</evidence>
<dbReference type="RefSeq" id="WP_096354868.1">
    <property type="nucleotide sequence ID" value="NZ_AP017313.1"/>
</dbReference>
<evidence type="ECO:0000313" key="9">
    <source>
        <dbReference type="Proteomes" id="UP000218263"/>
    </source>
</evidence>
<name>A0A0X8X5Z2_9SPHI</name>
<keyword evidence="7" id="KW-0813">Transport</keyword>
<keyword evidence="4 7" id="KW-0812">Transmembrane</keyword>
<evidence type="ECO:0000256" key="4">
    <source>
        <dbReference type="ARBA" id="ARBA00022692"/>
    </source>
</evidence>
<keyword evidence="9" id="KW-1185">Reference proteome</keyword>
<dbReference type="GO" id="GO:0005886">
    <property type="term" value="C:plasma membrane"/>
    <property type="evidence" value="ECO:0007669"/>
    <property type="project" value="UniProtKB-SubCell"/>
</dbReference>
<evidence type="ECO:0000256" key="7">
    <source>
        <dbReference type="RuleBase" id="RU003879"/>
    </source>
</evidence>
<evidence type="ECO:0000313" key="8">
    <source>
        <dbReference type="EMBL" id="BAU56210.1"/>
    </source>
</evidence>
<reference evidence="8 9" key="1">
    <citation type="submission" date="2015-12" db="EMBL/GenBank/DDBJ databases">
        <title>Genome sequence of Mucilaginibacter gotjawali.</title>
        <authorList>
            <person name="Lee J.S."/>
            <person name="Lee K.C."/>
            <person name="Kim K.K."/>
            <person name="Lee B.W."/>
        </authorList>
    </citation>
    <scope>NUCLEOTIDE SEQUENCE [LARGE SCALE GENOMIC DNA]</scope>
    <source>
        <strain evidence="8 9">SA3-7</strain>
    </source>
</reference>
<dbReference type="OrthoDB" id="9793581at2"/>
<dbReference type="Pfam" id="PF02472">
    <property type="entry name" value="ExbD"/>
    <property type="match status" value="1"/>
</dbReference>
<dbReference type="GO" id="GO:0015031">
    <property type="term" value="P:protein transport"/>
    <property type="evidence" value="ECO:0007669"/>
    <property type="project" value="UniProtKB-KW"/>
</dbReference>
<keyword evidence="7" id="KW-0653">Protein transport</keyword>
<dbReference type="PANTHER" id="PTHR30558">
    <property type="entry name" value="EXBD MEMBRANE COMPONENT OF PMF-DRIVEN MACROMOLECULE IMPORT SYSTEM"/>
    <property type="match status" value="1"/>
</dbReference>
<dbReference type="KEGG" id="mgot:MgSA37_04407"/>
<evidence type="ECO:0000256" key="6">
    <source>
        <dbReference type="ARBA" id="ARBA00023136"/>
    </source>
</evidence>
<organism evidence="8 9">
    <name type="scientific">Mucilaginibacter gotjawali</name>
    <dbReference type="NCBI Taxonomy" id="1550579"/>
    <lineage>
        <taxon>Bacteria</taxon>
        <taxon>Pseudomonadati</taxon>
        <taxon>Bacteroidota</taxon>
        <taxon>Sphingobacteriia</taxon>
        <taxon>Sphingobacteriales</taxon>
        <taxon>Sphingobacteriaceae</taxon>
        <taxon>Mucilaginibacter</taxon>
    </lineage>
</organism>
<comment type="similarity">
    <text evidence="2 7">Belongs to the ExbD/TolR family.</text>
</comment>
<keyword evidence="6" id="KW-0472">Membrane</keyword>
<dbReference type="GO" id="GO:0022857">
    <property type="term" value="F:transmembrane transporter activity"/>
    <property type="evidence" value="ECO:0007669"/>
    <property type="project" value="InterPro"/>
</dbReference>
<dbReference type="EMBL" id="AP017313">
    <property type="protein sequence ID" value="BAU56210.1"/>
    <property type="molecule type" value="Genomic_DNA"/>
</dbReference>
<evidence type="ECO:0000256" key="3">
    <source>
        <dbReference type="ARBA" id="ARBA00022475"/>
    </source>
</evidence>
<dbReference type="Proteomes" id="UP000218263">
    <property type="component" value="Chromosome"/>
</dbReference>
<accession>A0A0X8X5Z2</accession>
<dbReference type="PANTHER" id="PTHR30558:SF3">
    <property type="entry name" value="BIOPOLYMER TRANSPORT PROTEIN EXBD-RELATED"/>
    <property type="match status" value="1"/>
</dbReference>
<sequence length="205" mass="23018">MPRVKVARKSTAIDMTAMCDVAFLLLTFFILTAKPKIDDPSHAEVPPSSYMLPLKDANMITIAVGVNKAFFSVTEQDVRAGALKAMGEKYGVTFTPEETQRFSLVPIFGVPMKQLKSYLDTEPTQVKNFPQTGIPVDTTNNNELFNWIYTSRQAEKALHDKDLQVSIKADKKEEYPMIHTVISVLEKQKLFKFDLITTLATAPKK</sequence>
<proteinExistence type="inferred from homology"/>
<evidence type="ECO:0000256" key="5">
    <source>
        <dbReference type="ARBA" id="ARBA00022989"/>
    </source>
</evidence>
<dbReference type="InterPro" id="IPR003400">
    <property type="entry name" value="ExbD"/>
</dbReference>
<gene>
    <name evidence="8" type="ORF">MgSA37_04407</name>
</gene>
<dbReference type="AlphaFoldDB" id="A0A0X8X5Z2"/>